<evidence type="ECO:0000256" key="1">
    <source>
        <dbReference type="SAM" id="MobiDB-lite"/>
    </source>
</evidence>
<feature type="region of interest" description="Disordered" evidence="1">
    <location>
        <begin position="1"/>
        <end position="70"/>
    </location>
</feature>
<protein>
    <submittedName>
        <fullName evidence="2">Uncharacterized protein</fullName>
    </submittedName>
</protein>
<dbReference type="AlphaFoldDB" id="A0A319EIF3"/>
<evidence type="ECO:0000313" key="2">
    <source>
        <dbReference type="EMBL" id="PYI06328.1"/>
    </source>
</evidence>
<keyword evidence="3" id="KW-1185">Reference proteome</keyword>
<name>A0A319EIF3_ASPSB</name>
<dbReference type="EMBL" id="KZ826350">
    <property type="protein sequence ID" value="PYI06328.1"/>
    <property type="molecule type" value="Genomic_DNA"/>
</dbReference>
<accession>A0A319EIF3</accession>
<sequence length="93" mass="10235">MNIRSDAQLRMDASRENPTSDPPPRGKGKRIHHDGGQKGGKARRGFKLRKARPPHQQHQPRLRNGHGGSRSLARLVLFSAVGIKWSDAASNPA</sequence>
<organism evidence="2 3">
    <name type="scientific">Aspergillus sclerotiicarbonarius (strain CBS 121057 / IBT 28362)</name>
    <dbReference type="NCBI Taxonomy" id="1448318"/>
    <lineage>
        <taxon>Eukaryota</taxon>
        <taxon>Fungi</taxon>
        <taxon>Dikarya</taxon>
        <taxon>Ascomycota</taxon>
        <taxon>Pezizomycotina</taxon>
        <taxon>Eurotiomycetes</taxon>
        <taxon>Eurotiomycetidae</taxon>
        <taxon>Eurotiales</taxon>
        <taxon>Aspergillaceae</taxon>
        <taxon>Aspergillus</taxon>
        <taxon>Aspergillus subgen. Circumdati</taxon>
    </lineage>
</organism>
<feature type="compositionally biased region" description="Basic residues" evidence="1">
    <location>
        <begin position="40"/>
        <end position="64"/>
    </location>
</feature>
<gene>
    <name evidence="2" type="ORF">BO78DRAFT_117284</name>
</gene>
<dbReference type="Proteomes" id="UP000248423">
    <property type="component" value="Unassembled WGS sequence"/>
</dbReference>
<reference evidence="2 3" key="1">
    <citation type="submission" date="2018-02" db="EMBL/GenBank/DDBJ databases">
        <title>The genomes of Aspergillus section Nigri reveals drivers in fungal speciation.</title>
        <authorList>
            <consortium name="DOE Joint Genome Institute"/>
            <person name="Vesth T.C."/>
            <person name="Nybo J."/>
            <person name="Theobald S."/>
            <person name="Brandl J."/>
            <person name="Frisvad J.C."/>
            <person name="Nielsen K.F."/>
            <person name="Lyhne E.K."/>
            <person name="Kogle M.E."/>
            <person name="Kuo A."/>
            <person name="Riley R."/>
            <person name="Clum A."/>
            <person name="Nolan M."/>
            <person name="Lipzen A."/>
            <person name="Salamov A."/>
            <person name="Henrissat B."/>
            <person name="Wiebenga A."/>
            <person name="De vries R.P."/>
            <person name="Grigoriev I.V."/>
            <person name="Mortensen U.H."/>
            <person name="Andersen M.R."/>
            <person name="Baker S.E."/>
        </authorList>
    </citation>
    <scope>NUCLEOTIDE SEQUENCE [LARGE SCALE GENOMIC DNA]</scope>
    <source>
        <strain evidence="2 3">CBS 121057</strain>
    </source>
</reference>
<proteinExistence type="predicted"/>
<evidence type="ECO:0000313" key="3">
    <source>
        <dbReference type="Proteomes" id="UP000248423"/>
    </source>
</evidence>
<dbReference type="VEuPathDB" id="FungiDB:BO78DRAFT_117284"/>